<name>A0A1X7JMF6_9SPHI</name>
<gene>
    <name evidence="1" type="ORF">SAMN05660862_1921</name>
</gene>
<evidence type="ECO:0000313" key="1">
    <source>
        <dbReference type="EMBL" id="SMG29406.1"/>
    </source>
</evidence>
<evidence type="ECO:0000313" key="2">
    <source>
        <dbReference type="Proteomes" id="UP000192980"/>
    </source>
</evidence>
<sequence>MTTQQQEMIIGDFERYMRYLTQQQEVFTFDKFIALATSLVNFYEGSNLITIPERVETASLLLKAFNAGIGNRITDSDLTEIAHLIISETTIDYSILNIIFAQQTGD</sequence>
<proteinExistence type="predicted"/>
<dbReference type="OrthoDB" id="710581at2"/>
<dbReference type="Proteomes" id="UP000192980">
    <property type="component" value="Unassembled WGS sequence"/>
</dbReference>
<keyword evidence="2" id="KW-1185">Reference proteome</keyword>
<dbReference type="AlphaFoldDB" id="A0A1X7JMF6"/>
<dbReference type="RefSeq" id="WP_085472676.1">
    <property type="nucleotide sequence ID" value="NZ_FXAU01000003.1"/>
</dbReference>
<reference evidence="1 2" key="1">
    <citation type="submission" date="2017-04" db="EMBL/GenBank/DDBJ databases">
        <authorList>
            <person name="Afonso C.L."/>
            <person name="Miller P.J."/>
            <person name="Scott M.A."/>
            <person name="Spackman E."/>
            <person name="Goraichik I."/>
            <person name="Dimitrov K.M."/>
            <person name="Suarez D.L."/>
            <person name="Swayne D.E."/>
        </authorList>
    </citation>
    <scope>NUCLEOTIDE SEQUENCE [LARGE SCALE GENOMIC DNA]</scope>
    <source>
        <strain evidence="1 2">DSM 22418</strain>
    </source>
</reference>
<accession>A0A1X7JMF6</accession>
<dbReference type="EMBL" id="FXAU01000003">
    <property type="protein sequence ID" value="SMG29406.1"/>
    <property type="molecule type" value="Genomic_DNA"/>
</dbReference>
<protein>
    <submittedName>
        <fullName evidence="1">Uncharacterized protein</fullName>
    </submittedName>
</protein>
<organism evidence="1 2">
    <name type="scientific">Sphingobacterium psychroaquaticum</name>
    <dbReference type="NCBI Taxonomy" id="561061"/>
    <lineage>
        <taxon>Bacteria</taxon>
        <taxon>Pseudomonadati</taxon>
        <taxon>Bacteroidota</taxon>
        <taxon>Sphingobacteriia</taxon>
        <taxon>Sphingobacteriales</taxon>
        <taxon>Sphingobacteriaceae</taxon>
        <taxon>Sphingobacterium</taxon>
    </lineage>
</organism>